<dbReference type="SUPFAM" id="SSF63411">
    <property type="entry name" value="LuxS/MPP-like metallohydrolase"/>
    <property type="match status" value="4"/>
</dbReference>
<dbReference type="PANTHER" id="PTHR11851">
    <property type="entry name" value="METALLOPROTEASE"/>
    <property type="match status" value="1"/>
</dbReference>
<protein>
    <submittedName>
        <fullName evidence="5">Insulinase family protein</fullName>
    </submittedName>
</protein>
<dbReference type="Pfam" id="PF05193">
    <property type="entry name" value="Peptidase_M16_C"/>
    <property type="match status" value="2"/>
</dbReference>
<dbReference type="Proteomes" id="UP000735592">
    <property type="component" value="Unassembled WGS sequence"/>
</dbReference>
<proteinExistence type="inferred from homology"/>
<feature type="domain" description="Peptidase M16 C-terminal" evidence="4">
    <location>
        <begin position="676"/>
        <end position="854"/>
    </location>
</feature>
<feature type="domain" description="Peptidase M16 N-terminal" evidence="3">
    <location>
        <begin position="55"/>
        <end position="212"/>
    </location>
</feature>
<dbReference type="InterPro" id="IPR050361">
    <property type="entry name" value="MPP/UQCRC_Complex"/>
</dbReference>
<dbReference type="InterPro" id="IPR011249">
    <property type="entry name" value="Metalloenz_LuxS/M16"/>
</dbReference>
<gene>
    <name evidence="5" type="ORF">GM655_18985</name>
</gene>
<dbReference type="Pfam" id="PF00675">
    <property type="entry name" value="Peptidase_M16"/>
    <property type="match status" value="1"/>
</dbReference>
<dbReference type="PANTHER" id="PTHR11851:SF49">
    <property type="entry name" value="MITOCHONDRIAL-PROCESSING PEPTIDASE SUBUNIT ALPHA"/>
    <property type="match status" value="1"/>
</dbReference>
<dbReference type="Gene3D" id="3.30.830.10">
    <property type="entry name" value="Metalloenzyme, LuxS/M16 peptidase-like"/>
    <property type="match status" value="4"/>
</dbReference>
<name>A0ABW9SSR6_9BURK</name>
<feature type="chain" id="PRO_5046206517" evidence="2">
    <location>
        <begin position="20"/>
        <end position="941"/>
    </location>
</feature>
<feature type="signal peptide" evidence="2">
    <location>
        <begin position="1"/>
        <end position="19"/>
    </location>
</feature>
<organism evidence="5 6">
    <name type="scientific">Pseudoduganella danionis</name>
    <dbReference type="NCBI Taxonomy" id="1890295"/>
    <lineage>
        <taxon>Bacteria</taxon>
        <taxon>Pseudomonadati</taxon>
        <taxon>Pseudomonadota</taxon>
        <taxon>Betaproteobacteria</taxon>
        <taxon>Burkholderiales</taxon>
        <taxon>Oxalobacteraceae</taxon>
        <taxon>Telluria group</taxon>
        <taxon>Pseudoduganella</taxon>
    </lineage>
</organism>
<dbReference type="EMBL" id="WNKW01000006">
    <property type="protein sequence ID" value="MTW34890.1"/>
    <property type="molecule type" value="Genomic_DNA"/>
</dbReference>
<comment type="similarity">
    <text evidence="1">Belongs to the peptidase M16 family.</text>
</comment>
<evidence type="ECO:0000313" key="6">
    <source>
        <dbReference type="Proteomes" id="UP000735592"/>
    </source>
</evidence>
<dbReference type="InterPro" id="IPR011765">
    <property type="entry name" value="Pept_M16_N"/>
</dbReference>
<keyword evidence="6" id="KW-1185">Reference proteome</keyword>
<evidence type="ECO:0000259" key="3">
    <source>
        <dbReference type="Pfam" id="PF00675"/>
    </source>
</evidence>
<dbReference type="InterPro" id="IPR007863">
    <property type="entry name" value="Peptidase_M16_C"/>
</dbReference>
<sequence length="941" mass="101605">MKLITAIMLSAGILSPAFATTTAAPAAAAAAKAAPVKVTSVEGITEYRLANGLRVLLFPDASKPTLTTNIVYMVGSRHENYGETGMAHLLEHLLFKPTANFGIKKGTKSPVEVLNQIGGRFNGTTWYDRTNYFATFPANDDNLKQMLALEADRMVNSPISQDDLWNNKTQKGEMTVVRNEFEQGESDPLDVTLERTMAVAFDWHNYGKSTIGARSDIEGVSVDRLRAFYQRYYQPDNAILMVAGRFDESKVLAQINELFGKIRKPARVLVPTYTSEPTQDGERFVNIRRSGGTQLLATGYHVAPASHVDAAALQVLGKILTDAPSGRLHKALVDSKLASNVLQMDLNQMEPGYHLFGAVVPKEVSLATVEEAMLKTLEDIKANPITDAEVARAKVAIAKEIDQIVNDTARFTIALTTAQAAGDWRLFHQRRDQVEAIDAAAVQAAAVKYLKASNRTLARFIPTDSADRTEVPKTPDIAALVKDYKGRAVIAQGEVFDPSPDNIEQRVQRSALANGMKLALLSKSTKGNTVSATVHLRMGTAASLQGKAAIGQMTAALLIDGTARLSRQEVKDSFDKLKANVNVSGGAEGITASVTTTRENLAAALDLLGESLMHPALSEKDFSERQRESIAETEQQMTEPQPLASVAMRRLTNPFPQGHVRYVKTLPEQLAEEKAVTLEQVKAFHKAYYGAASGSLSVVGDFDVAAVQAQAAKLFGNWKAEQAYVRIPAEMKPVAGQQVTLETPDKANSVLLAIQPVPLKDDAAVYPALLMGNYMLGGGALRSRLADRIRQKEGLSYGIGSQLSVPSRDPAGLWLAFAISAPQNTVKVEAALREEIDKVLKEGFTEAELVDAKKAWLQSQQVSRTSDNGLANRLSNYLSFGRTMAFEKDLEAKVSALTLAQVNEALRANLKPEAISVVKAGDFAKAAAAAPAAAPAPATKP</sequence>
<evidence type="ECO:0000256" key="1">
    <source>
        <dbReference type="ARBA" id="ARBA00007261"/>
    </source>
</evidence>
<dbReference type="RefSeq" id="WP_371866893.1">
    <property type="nucleotide sequence ID" value="NZ_JBHLXK010000002.1"/>
</dbReference>
<evidence type="ECO:0000256" key="2">
    <source>
        <dbReference type="SAM" id="SignalP"/>
    </source>
</evidence>
<comment type="caution">
    <text evidence="5">The sequence shown here is derived from an EMBL/GenBank/DDBJ whole genome shotgun (WGS) entry which is preliminary data.</text>
</comment>
<feature type="domain" description="Peptidase M16 C-terminal" evidence="4">
    <location>
        <begin position="220"/>
        <end position="394"/>
    </location>
</feature>
<evidence type="ECO:0000313" key="5">
    <source>
        <dbReference type="EMBL" id="MTW34890.1"/>
    </source>
</evidence>
<accession>A0ABW9SSR6</accession>
<evidence type="ECO:0000259" key="4">
    <source>
        <dbReference type="Pfam" id="PF05193"/>
    </source>
</evidence>
<reference evidence="5 6" key="1">
    <citation type="submission" date="2019-11" db="EMBL/GenBank/DDBJ databases">
        <title>Type strains purchased from KCTC, JCM and DSMZ.</title>
        <authorList>
            <person name="Lu H."/>
        </authorList>
    </citation>
    <scope>NUCLEOTIDE SEQUENCE [LARGE SCALE GENOMIC DNA]</scope>
    <source>
        <strain evidence="5 6">DSM 103461</strain>
    </source>
</reference>
<keyword evidence="2" id="KW-0732">Signal</keyword>